<dbReference type="RefSeq" id="WP_124869271.1">
    <property type="nucleotide sequence ID" value="NZ_RQJO01000007.1"/>
</dbReference>
<evidence type="ECO:0000313" key="2">
    <source>
        <dbReference type="EMBL" id="RRB06401.1"/>
    </source>
</evidence>
<feature type="domain" description="Glucose/Sorbosone dehydrogenase" evidence="1">
    <location>
        <begin position="57"/>
        <end position="389"/>
    </location>
</feature>
<accession>A0A3P1BZ42</accession>
<dbReference type="OrthoDB" id="9770043at2"/>
<dbReference type="Gene3D" id="2.120.10.30">
    <property type="entry name" value="TolB, C-terminal domain"/>
    <property type="match status" value="1"/>
</dbReference>
<dbReference type="EMBL" id="RQJO01000007">
    <property type="protein sequence ID" value="RRB06401.1"/>
    <property type="molecule type" value="Genomic_DNA"/>
</dbReference>
<sequence>MPRIVRNIRQNLGVFTVLTGGAMLLLATDHPKKTNAPDRQAANWKLENAFPNLTFSRPVEFTPVGDNSNRICIVEQEGRILVFENTTTAKKATVFLDVRNKVSSEGEMGLLGLAFHPDFRNNGYFYTYHTKRKPLETVITRYKASTAGELVVIPSSETVVLRFDQPYDNHNGGKIAFGPDGYLYISTGDGGAWGDPHGNAQNRSSWLGKILRIDVNRSEKGNYGIPSDNPFSGNQEGLREEIYAYGLRNPWRFSFDRKTGQMWAGDVGQNQFEEIDIITKGGNYGWRLKEASVCYNPRKDCNPGHLIEPIHQYSRDEGVSISGGVVYRGTRHPDLLGKYLYADYVSGKVWALSHEAGKKTDNQLLLAAGGTISAFGEDATGEVYLLDHQGTIQRLASQN</sequence>
<evidence type="ECO:0000313" key="3">
    <source>
        <dbReference type="Proteomes" id="UP000271925"/>
    </source>
</evidence>
<dbReference type="PANTHER" id="PTHR19328">
    <property type="entry name" value="HEDGEHOG-INTERACTING PROTEIN"/>
    <property type="match status" value="1"/>
</dbReference>
<dbReference type="InterPro" id="IPR011042">
    <property type="entry name" value="6-blade_b-propeller_TolB-like"/>
</dbReference>
<reference evidence="2 3" key="1">
    <citation type="submission" date="2018-11" db="EMBL/GenBank/DDBJ databases">
        <authorList>
            <person name="Zhou Z."/>
            <person name="Wang G."/>
        </authorList>
    </citation>
    <scope>NUCLEOTIDE SEQUENCE [LARGE SCALE GENOMIC DNA]</scope>
    <source>
        <strain evidence="2 3">KCTC52004</strain>
    </source>
</reference>
<dbReference type="AlphaFoldDB" id="A0A3P1BZ42"/>
<dbReference type="InterPro" id="IPR012938">
    <property type="entry name" value="Glc/Sorbosone_DH"/>
</dbReference>
<dbReference type="SUPFAM" id="SSF50952">
    <property type="entry name" value="Soluble quinoprotein glucose dehydrogenase"/>
    <property type="match status" value="1"/>
</dbReference>
<proteinExistence type="predicted"/>
<dbReference type="Proteomes" id="UP000271925">
    <property type="component" value="Unassembled WGS sequence"/>
</dbReference>
<organism evidence="2 3">
    <name type="scientific">Larkinella rosea</name>
    <dbReference type="NCBI Taxonomy" id="2025312"/>
    <lineage>
        <taxon>Bacteria</taxon>
        <taxon>Pseudomonadati</taxon>
        <taxon>Bacteroidota</taxon>
        <taxon>Cytophagia</taxon>
        <taxon>Cytophagales</taxon>
        <taxon>Spirosomataceae</taxon>
        <taxon>Larkinella</taxon>
    </lineage>
</organism>
<evidence type="ECO:0000259" key="1">
    <source>
        <dbReference type="Pfam" id="PF07995"/>
    </source>
</evidence>
<dbReference type="Pfam" id="PF07995">
    <property type="entry name" value="GSDH"/>
    <property type="match status" value="1"/>
</dbReference>
<name>A0A3P1BZ42_9BACT</name>
<protein>
    <submittedName>
        <fullName evidence="2">Glucose sorbosone dehydrogenase</fullName>
    </submittedName>
</protein>
<comment type="caution">
    <text evidence="2">The sequence shown here is derived from an EMBL/GenBank/DDBJ whole genome shotgun (WGS) entry which is preliminary data.</text>
</comment>
<gene>
    <name evidence="2" type="ORF">EHT25_00940</name>
</gene>
<dbReference type="InterPro" id="IPR011041">
    <property type="entry name" value="Quinoprot_gluc/sorb_DH_b-prop"/>
</dbReference>
<dbReference type="PANTHER" id="PTHR19328:SF75">
    <property type="entry name" value="ALDOSE SUGAR DEHYDROGENASE YLII"/>
    <property type="match status" value="1"/>
</dbReference>
<keyword evidence="3" id="KW-1185">Reference proteome</keyword>